<sequence>MANNFKPWVDSPTAGQQVQSASVFATDAQRVDGFKAGDPASALRVNSALRQANIVVAGLMQMCDDIKTLPDGLSLMSTVTQVKNAIKAAIDQLDATVLASAKSYTDTREGVINVKLTDKQNQITSNKNRLDTLESRVDNLEDEVAALNGSSSTLGQRVTTLEDEMDTAQADITQLKGYYEVNLTTSSWTGSAGNYSYSIPAATHKRGTRPRVHTYVDGEETYDSPKIDWTTGNVTVYSNAQVALKVLIY</sequence>
<protein>
    <submittedName>
        <fullName evidence="2">Uncharacterized protein</fullName>
    </submittedName>
</protein>
<dbReference type="EMBL" id="BK032598">
    <property type="protein sequence ID" value="DAF50584.1"/>
    <property type="molecule type" value="Genomic_DNA"/>
</dbReference>
<reference evidence="2" key="1">
    <citation type="journal article" date="2021" name="Proc. Natl. Acad. Sci. U.S.A.">
        <title>A Catalog of Tens of Thousands of Viruses from Human Metagenomes Reveals Hidden Associations with Chronic Diseases.</title>
        <authorList>
            <person name="Tisza M.J."/>
            <person name="Buck C.B."/>
        </authorList>
    </citation>
    <scope>NUCLEOTIDE SEQUENCE</scope>
    <source>
        <strain evidence="2">CtqZP6</strain>
    </source>
</reference>
<evidence type="ECO:0000313" key="2">
    <source>
        <dbReference type="EMBL" id="DAF50584.1"/>
    </source>
</evidence>
<name>A0A8S5SI30_9VIRU</name>
<feature type="coiled-coil region" evidence="1">
    <location>
        <begin position="116"/>
        <end position="150"/>
    </location>
</feature>
<dbReference type="Gene3D" id="1.20.5.340">
    <property type="match status" value="1"/>
</dbReference>
<proteinExistence type="predicted"/>
<evidence type="ECO:0000256" key="1">
    <source>
        <dbReference type="SAM" id="Coils"/>
    </source>
</evidence>
<accession>A0A8S5SI30</accession>
<dbReference type="SUPFAM" id="SSF57997">
    <property type="entry name" value="Tropomyosin"/>
    <property type="match status" value="1"/>
</dbReference>
<keyword evidence="1" id="KW-0175">Coiled coil</keyword>
<organism evidence="2">
    <name type="scientific">Phage sp. ctqZP6</name>
    <dbReference type="NCBI Taxonomy" id="2828010"/>
    <lineage>
        <taxon>Viruses</taxon>
    </lineage>
</organism>